<name>A0A329QH93_9BACL</name>
<dbReference type="EMBL" id="QEVW01000017">
    <property type="protein sequence ID" value="RAW11785.1"/>
    <property type="molecule type" value="Genomic_DNA"/>
</dbReference>
<gene>
    <name evidence="1" type="ORF">DC345_24715</name>
</gene>
<evidence type="ECO:0000313" key="2">
    <source>
        <dbReference type="Proteomes" id="UP000250642"/>
    </source>
</evidence>
<evidence type="ECO:0000313" key="1">
    <source>
        <dbReference type="EMBL" id="RAW11785.1"/>
    </source>
</evidence>
<dbReference type="Proteomes" id="UP000250642">
    <property type="component" value="Unassembled WGS sequence"/>
</dbReference>
<dbReference type="AlphaFoldDB" id="A0A329QH93"/>
<accession>A0A329QH93</accession>
<organism evidence="1 2">
    <name type="scientific">Paenibacillus taichungensis</name>
    <dbReference type="NCBI Taxonomy" id="484184"/>
    <lineage>
        <taxon>Bacteria</taxon>
        <taxon>Bacillati</taxon>
        <taxon>Bacillota</taxon>
        <taxon>Bacilli</taxon>
        <taxon>Bacillales</taxon>
        <taxon>Paenibacillaceae</taxon>
        <taxon>Paenibacillus</taxon>
    </lineage>
</organism>
<comment type="caution">
    <text evidence="1">The sequence shown here is derived from an EMBL/GenBank/DDBJ whole genome shotgun (WGS) entry which is preliminary data.</text>
</comment>
<reference evidence="1 2" key="1">
    <citation type="submission" date="2018-04" db="EMBL/GenBank/DDBJ databases">
        <title>Paenibacillus taichungensis Genome sequencing and assembly.</title>
        <authorList>
            <person name="Xu J."/>
            <person name="Rensing C."/>
            <person name="Mazhar H.S."/>
        </authorList>
    </citation>
    <scope>NUCLEOTIDE SEQUENCE [LARGE SCALE GENOMIC DNA]</scope>
    <source>
        <strain evidence="1 2">NC1</strain>
    </source>
</reference>
<protein>
    <submittedName>
        <fullName evidence="1">Uncharacterized protein</fullName>
    </submittedName>
</protein>
<sequence length="68" mass="8053">MGEIAADFEQGYTQEGNSFNREVLSELMHTWVFPGRLAIIRERGMVRRTIPYVQRNLELLEKFRHVLC</sequence>
<proteinExistence type="predicted"/>